<dbReference type="RefSeq" id="WP_006967634.1">
    <property type="nucleotide sequence ID" value="NZ_APJX01000009.1"/>
</dbReference>
<comment type="caution">
    <text evidence="1">The sequence shown here is derived from an EMBL/GenBank/DDBJ whole genome shotgun (WGS) entry which is preliminary data.</text>
</comment>
<dbReference type="Gene3D" id="3.40.50.1820">
    <property type="entry name" value="alpha/beta hydrolase"/>
    <property type="match status" value="1"/>
</dbReference>
<evidence type="ECO:0000313" key="1">
    <source>
        <dbReference type="EMBL" id="EMS78220.1"/>
    </source>
</evidence>
<dbReference type="Pfam" id="PF11288">
    <property type="entry name" value="DUF3089"/>
    <property type="match status" value="1"/>
</dbReference>
<dbReference type="OrthoDB" id="9794645at2"/>
<organism evidence="1 2">
    <name type="scientific">Desulfotignum phosphitoxidans DSM 13687</name>
    <dbReference type="NCBI Taxonomy" id="1286635"/>
    <lineage>
        <taxon>Bacteria</taxon>
        <taxon>Pseudomonadati</taxon>
        <taxon>Thermodesulfobacteriota</taxon>
        <taxon>Desulfobacteria</taxon>
        <taxon>Desulfobacterales</taxon>
        <taxon>Desulfobacteraceae</taxon>
        <taxon>Desulfotignum</taxon>
    </lineage>
</organism>
<dbReference type="AlphaFoldDB" id="S0FU60"/>
<dbReference type="ESTHER" id="9delt-s0fu60">
    <property type="family name" value="Duf_3089"/>
</dbReference>
<dbReference type="InterPro" id="IPR021440">
    <property type="entry name" value="DUF3089"/>
</dbReference>
<accession>S0FU60</accession>
<dbReference type="EMBL" id="APJX01000009">
    <property type="protein sequence ID" value="EMS78220.1"/>
    <property type="molecule type" value="Genomic_DNA"/>
</dbReference>
<dbReference type="PATRIC" id="fig|1286635.3.peg.3711"/>
<evidence type="ECO:0000313" key="2">
    <source>
        <dbReference type="Proteomes" id="UP000014216"/>
    </source>
</evidence>
<dbReference type="InterPro" id="IPR029058">
    <property type="entry name" value="AB_hydrolase_fold"/>
</dbReference>
<protein>
    <recommendedName>
        <fullName evidence="3">DUF3089 domain-containing protein</fullName>
    </recommendedName>
</protein>
<name>S0FU60_9BACT</name>
<keyword evidence="2" id="KW-1185">Reference proteome</keyword>
<gene>
    <name evidence="1" type="ORF">Dpo_9c00520</name>
</gene>
<evidence type="ECO:0008006" key="3">
    <source>
        <dbReference type="Google" id="ProtNLM"/>
    </source>
</evidence>
<dbReference type="SUPFAM" id="SSF53474">
    <property type="entry name" value="alpha/beta-Hydrolases"/>
    <property type="match status" value="1"/>
</dbReference>
<dbReference type="Proteomes" id="UP000014216">
    <property type="component" value="Unassembled WGS sequence"/>
</dbReference>
<proteinExistence type="predicted"/>
<sequence length="335" mass="37612">MNYQHIKKLGMYKQAMKRHLILLSLILMALMCWGCGTIPQSTIDPGGKISQAPDYQKASSWVIQTPTPDNPIDVFYVYPTIYADDSPANMDINNAVLRRAAENLIDTQASVYSESANVFAPYYRQMSFAKLDPEKDMYKNQYFLIGYSDVSRAFDYFLKNLNQGRPFILAGHSQGSMVLIQLMREQFKRPGLQNQLVAAYLIGYSITPEDFAAYPWMKPATLATDTGVIISFNTQAPRATGSPVLLPGAFCINPLNWATDETPADKLLNLGTVFFNTTTGHIEREMPHYAGARVDKKKQVPWSPSCLKSWTLARSPRGYIINLITHSGIATLRQM</sequence>
<reference evidence="1 2" key="1">
    <citation type="journal article" date="2013" name="Genome Announc.">
        <title>Draft Genome Sequence of Desulfotignum phosphitoxidans DSM 13687 Strain FiPS-3.</title>
        <authorList>
            <person name="Poehlein A."/>
            <person name="Daniel R."/>
            <person name="Simeonova D.D."/>
        </authorList>
    </citation>
    <scope>NUCLEOTIDE SEQUENCE [LARGE SCALE GENOMIC DNA]</scope>
    <source>
        <strain evidence="1 2">DSM 13687</strain>
    </source>
</reference>